<name>A0A9Q8QE09_9HYPO</name>
<dbReference type="OrthoDB" id="515692at2759"/>
<dbReference type="PANTHER" id="PTHR38790:SF4">
    <property type="entry name" value="2EXR DOMAIN-CONTAINING PROTEIN"/>
    <property type="match status" value="1"/>
</dbReference>
<dbReference type="EMBL" id="CP086356">
    <property type="protein sequence ID" value="UNI17758.1"/>
    <property type="molecule type" value="Genomic_DNA"/>
</dbReference>
<keyword evidence="3" id="KW-1185">Reference proteome</keyword>
<dbReference type="Proteomes" id="UP000829364">
    <property type="component" value="Chromosome 3"/>
</dbReference>
<feature type="domain" description="DUF7730" evidence="1">
    <location>
        <begin position="175"/>
        <end position="324"/>
    </location>
</feature>
<reference evidence="2" key="1">
    <citation type="submission" date="2021-11" db="EMBL/GenBank/DDBJ databases">
        <title>Purpureocillium_takamizusanense_genome.</title>
        <authorList>
            <person name="Nguyen N.-H."/>
        </authorList>
    </citation>
    <scope>NUCLEOTIDE SEQUENCE</scope>
    <source>
        <strain evidence="2">PT3</strain>
    </source>
</reference>
<accession>A0A9Q8QE09</accession>
<dbReference type="RefSeq" id="XP_047841239.1">
    <property type="nucleotide sequence ID" value="XM_047985262.1"/>
</dbReference>
<sequence length="510" mass="58909">MISLREELGELFQGWPPLWAQCRRDGLLRSTPDLVAAVGATISLFVFILLIKAWELGKLAWSFANPRSPRHRERRERNRERASLSKLFLAAPERSVPLFAPAAATDSIDAHASTQSHATSPTKPPPPCLLFERVPPEVRRHILMLAFGDRTLHMDLSFRKRHNLITKRPYEGWGIHARIYDYLAPGGREAHLLPGEGKRWRWFGCVCHRFPSPEEEEAGPALLPLGRRRNNPWNHFREPDDDRCLEGAGECNKWPGQWPGKCQIGVLGWLLACRQAYAEGVEVIYKTNTIHIRSPILLRCIQDLVPRQRLSEMTSLELVWKPKQVALRQGFTGRKGSPPFKAPLFPSLRHLRISFHTLAYGEVDEATGLEWPYESAEVLSRALHERLFPEIDGLLERIAPPSAEVLVSCSKWEWYEVIDLYLLERQGEAKTRLQRADIEGLKCWRETPKATSDDADVESLERPATRRDGYWIHMCFEDVKLDSGMDYDWHRHRLYGLREGQRYRYPYYDS</sequence>
<dbReference type="PANTHER" id="PTHR38790">
    <property type="entry name" value="2EXR DOMAIN-CONTAINING PROTEIN-RELATED"/>
    <property type="match status" value="1"/>
</dbReference>
<dbReference type="Pfam" id="PF24864">
    <property type="entry name" value="DUF7730"/>
    <property type="match status" value="1"/>
</dbReference>
<dbReference type="KEGG" id="ptkz:JDV02_004078"/>
<gene>
    <name evidence="2" type="ORF">JDV02_004078</name>
</gene>
<organism evidence="2 3">
    <name type="scientific">Purpureocillium takamizusanense</name>
    <dbReference type="NCBI Taxonomy" id="2060973"/>
    <lineage>
        <taxon>Eukaryota</taxon>
        <taxon>Fungi</taxon>
        <taxon>Dikarya</taxon>
        <taxon>Ascomycota</taxon>
        <taxon>Pezizomycotina</taxon>
        <taxon>Sordariomycetes</taxon>
        <taxon>Hypocreomycetidae</taxon>
        <taxon>Hypocreales</taxon>
        <taxon>Ophiocordycipitaceae</taxon>
        <taxon>Purpureocillium</taxon>
    </lineage>
</organism>
<proteinExistence type="predicted"/>
<evidence type="ECO:0000259" key="1">
    <source>
        <dbReference type="Pfam" id="PF24864"/>
    </source>
</evidence>
<evidence type="ECO:0000313" key="2">
    <source>
        <dbReference type="EMBL" id="UNI17758.1"/>
    </source>
</evidence>
<protein>
    <recommendedName>
        <fullName evidence="1">DUF7730 domain-containing protein</fullName>
    </recommendedName>
</protein>
<dbReference type="AlphaFoldDB" id="A0A9Q8QE09"/>
<dbReference type="GeneID" id="72066034"/>
<dbReference type="InterPro" id="IPR056632">
    <property type="entry name" value="DUF7730"/>
</dbReference>
<evidence type="ECO:0000313" key="3">
    <source>
        <dbReference type="Proteomes" id="UP000829364"/>
    </source>
</evidence>